<sequence>MTLHAMTDADFAWLLGETPARADGLTQCDGGIGPVEVTALMRDVTRSVAATTDRPVAWMIADGDMVVGMTSFTKQGSDGRYEIGYGVAPAHEGRGVMTRAIAALLPILRADGHSGLTAETSVDNPGSQRVLDKNGFVRTGTRDDPEDGALITWANDLTSNGTPA</sequence>
<accession>A0A7H0LR60</accession>
<dbReference type="Pfam" id="PF13302">
    <property type="entry name" value="Acetyltransf_3"/>
    <property type="match status" value="1"/>
</dbReference>
<dbReference type="EMBL" id="CP061038">
    <property type="protein sequence ID" value="QNQ12163.1"/>
    <property type="molecule type" value="Genomic_DNA"/>
</dbReference>
<dbReference type="InterPro" id="IPR016181">
    <property type="entry name" value="Acyl_CoA_acyltransferase"/>
</dbReference>
<evidence type="ECO:0000313" key="2">
    <source>
        <dbReference type="EMBL" id="QNQ12163.1"/>
    </source>
</evidence>
<dbReference type="Gene3D" id="3.40.630.30">
    <property type="match status" value="1"/>
</dbReference>
<keyword evidence="2" id="KW-0808">Transferase</keyword>
<name>A0A7H0LR60_9SPHN</name>
<dbReference type="GO" id="GO:0016747">
    <property type="term" value="F:acyltransferase activity, transferring groups other than amino-acyl groups"/>
    <property type="evidence" value="ECO:0007669"/>
    <property type="project" value="InterPro"/>
</dbReference>
<dbReference type="KEGG" id="spap:H3Z74_21310"/>
<protein>
    <submittedName>
        <fullName evidence="2">GNAT family N-acetyltransferase</fullName>
    </submittedName>
</protein>
<keyword evidence="3" id="KW-1185">Reference proteome</keyword>
<evidence type="ECO:0000313" key="3">
    <source>
        <dbReference type="Proteomes" id="UP000516148"/>
    </source>
</evidence>
<dbReference type="InterPro" id="IPR000182">
    <property type="entry name" value="GNAT_dom"/>
</dbReference>
<dbReference type="InterPro" id="IPR051531">
    <property type="entry name" value="N-acetyltransferase"/>
</dbReference>
<dbReference type="CDD" id="cd04301">
    <property type="entry name" value="NAT_SF"/>
    <property type="match status" value="1"/>
</dbReference>
<organism evidence="2 3">
    <name type="scientific">Sphingomonas alpina</name>
    <dbReference type="NCBI Taxonomy" id="653931"/>
    <lineage>
        <taxon>Bacteria</taxon>
        <taxon>Pseudomonadati</taxon>
        <taxon>Pseudomonadota</taxon>
        <taxon>Alphaproteobacteria</taxon>
        <taxon>Sphingomonadales</taxon>
        <taxon>Sphingomonadaceae</taxon>
        <taxon>Sphingomonas</taxon>
    </lineage>
</organism>
<evidence type="ECO:0000259" key="1">
    <source>
        <dbReference type="PROSITE" id="PS51186"/>
    </source>
</evidence>
<dbReference type="SUPFAM" id="SSF55729">
    <property type="entry name" value="Acyl-CoA N-acyltransferases (Nat)"/>
    <property type="match status" value="1"/>
</dbReference>
<dbReference type="PANTHER" id="PTHR43792">
    <property type="entry name" value="GNAT FAMILY, PUTATIVE (AFU_ORTHOLOGUE AFUA_3G00765)-RELATED-RELATED"/>
    <property type="match status" value="1"/>
</dbReference>
<gene>
    <name evidence="2" type="ORF">H3Z74_21310</name>
</gene>
<reference evidence="2 3" key="1">
    <citation type="submission" date="2020-09" db="EMBL/GenBank/DDBJ databases">
        <title>Sphingomonas sp., a new species isolated from pork steak.</title>
        <authorList>
            <person name="Heidler von Heilborn D."/>
        </authorList>
    </citation>
    <scope>NUCLEOTIDE SEQUENCE [LARGE SCALE GENOMIC DNA]</scope>
    <source>
        <strain evidence="3">S8-3T</strain>
    </source>
</reference>
<feature type="domain" description="N-acetyltransferase" evidence="1">
    <location>
        <begin position="1"/>
        <end position="158"/>
    </location>
</feature>
<proteinExistence type="predicted"/>
<dbReference type="PROSITE" id="PS51186">
    <property type="entry name" value="GNAT"/>
    <property type="match status" value="1"/>
</dbReference>
<dbReference type="Proteomes" id="UP000516148">
    <property type="component" value="Chromosome"/>
</dbReference>
<dbReference type="AlphaFoldDB" id="A0A7H0LR60"/>